<dbReference type="GO" id="GO:0005524">
    <property type="term" value="F:ATP binding"/>
    <property type="evidence" value="ECO:0007669"/>
    <property type="project" value="UniProtKB-KW"/>
</dbReference>
<dbReference type="InterPro" id="IPR036662">
    <property type="entry name" value="PTS_EIIA_man-typ_sf"/>
</dbReference>
<dbReference type="Gene3D" id="3.40.50.510">
    <property type="entry name" value="Phosphotransferase system, mannose-type IIA component"/>
    <property type="match status" value="1"/>
</dbReference>
<reference evidence="8 9" key="1">
    <citation type="submission" date="2016-11" db="EMBL/GenBank/DDBJ databases">
        <authorList>
            <person name="Jaros S."/>
            <person name="Januszkiewicz K."/>
            <person name="Wedrychowicz H."/>
        </authorList>
    </citation>
    <scope>NUCLEOTIDE SEQUENCE [LARGE SCALE GENOMIC DNA]</scope>
    <source>
        <strain evidence="8 9">DSM 21758</strain>
    </source>
</reference>
<dbReference type="InterPro" id="IPR004701">
    <property type="entry name" value="PTS_EIIA_man-typ"/>
</dbReference>
<feature type="domain" description="Sigma-54 factor interaction" evidence="5">
    <location>
        <begin position="84"/>
        <end position="318"/>
    </location>
</feature>
<dbReference type="GO" id="GO:0016740">
    <property type="term" value="F:transferase activity"/>
    <property type="evidence" value="ECO:0007669"/>
    <property type="project" value="UniProtKB-KW"/>
</dbReference>
<evidence type="ECO:0000259" key="7">
    <source>
        <dbReference type="PROSITE" id="PS51372"/>
    </source>
</evidence>
<dbReference type="AlphaFoldDB" id="A0A1M6QEL5"/>
<evidence type="ECO:0000259" key="6">
    <source>
        <dbReference type="PROSITE" id="PS51096"/>
    </source>
</evidence>
<dbReference type="PROSITE" id="PS50045">
    <property type="entry name" value="SIGMA54_INTERACT_4"/>
    <property type="match status" value="1"/>
</dbReference>
<dbReference type="InterPro" id="IPR036390">
    <property type="entry name" value="WH_DNA-bd_sf"/>
</dbReference>
<dbReference type="PROSITE" id="PS51096">
    <property type="entry name" value="PTS_EIIA_TYPE_4"/>
    <property type="match status" value="1"/>
</dbReference>
<dbReference type="CDD" id="cd00090">
    <property type="entry name" value="HTH_ARSR"/>
    <property type="match status" value="1"/>
</dbReference>
<dbReference type="SUPFAM" id="SSF46785">
    <property type="entry name" value="Winged helix' DNA-binding domain"/>
    <property type="match status" value="1"/>
</dbReference>
<dbReference type="SUPFAM" id="SSF63520">
    <property type="entry name" value="PTS-regulatory domain, PRD"/>
    <property type="match status" value="1"/>
</dbReference>
<evidence type="ECO:0000256" key="4">
    <source>
        <dbReference type="ARBA" id="ARBA00023125"/>
    </source>
</evidence>
<feature type="domain" description="PTS EIIA type-4" evidence="6">
    <location>
        <begin position="514"/>
        <end position="644"/>
    </location>
</feature>
<dbReference type="InterPro" id="IPR002078">
    <property type="entry name" value="Sigma_54_int"/>
</dbReference>
<evidence type="ECO:0000259" key="5">
    <source>
        <dbReference type="PROSITE" id="PS50045"/>
    </source>
</evidence>
<organism evidence="8 9">
    <name type="scientific">Clostridium cavendishii DSM 21758</name>
    <dbReference type="NCBI Taxonomy" id="1121302"/>
    <lineage>
        <taxon>Bacteria</taxon>
        <taxon>Bacillati</taxon>
        <taxon>Bacillota</taxon>
        <taxon>Clostridia</taxon>
        <taxon>Eubacteriales</taxon>
        <taxon>Clostridiaceae</taxon>
        <taxon>Clostridium</taxon>
    </lineage>
</organism>
<evidence type="ECO:0000256" key="2">
    <source>
        <dbReference type="ARBA" id="ARBA00022741"/>
    </source>
</evidence>
<dbReference type="InterPro" id="IPR011991">
    <property type="entry name" value="ArsR-like_HTH"/>
</dbReference>
<accession>A0A1M6QEL5</accession>
<gene>
    <name evidence="8" type="ORF">SAMN02745163_03382</name>
</gene>
<dbReference type="Proteomes" id="UP000184310">
    <property type="component" value="Unassembled WGS sequence"/>
</dbReference>
<dbReference type="PROSITE" id="PS00676">
    <property type="entry name" value="SIGMA54_INTERACT_2"/>
    <property type="match status" value="1"/>
</dbReference>
<dbReference type="InterPro" id="IPR036634">
    <property type="entry name" value="PRD_sf"/>
</dbReference>
<dbReference type="GO" id="GO:0006355">
    <property type="term" value="P:regulation of DNA-templated transcription"/>
    <property type="evidence" value="ECO:0007669"/>
    <property type="project" value="InterPro"/>
</dbReference>
<dbReference type="PROSITE" id="PS51372">
    <property type="entry name" value="PRD_2"/>
    <property type="match status" value="1"/>
</dbReference>
<name>A0A1M6QEL5_9CLOT</name>
<dbReference type="Pfam" id="PF03610">
    <property type="entry name" value="EIIA-man"/>
    <property type="match status" value="1"/>
</dbReference>
<keyword evidence="9" id="KW-1185">Reference proteome</keyword>
<proteinExistence type="predicted"/>
<evidence type="ECO:0000313" key="8">
    <source>
        <dbReference type="EMBL" id="SHK18754.1"/>
    </source>
</evidence>
<dbReference type="GO" id="GO:0003677">
    <property type="term" value="F:DNA binding"/>
    <property type="evidence" value="ECO:0007669"/>
    <property type="project" value="UniProtKB-KW"/>
</dbReference>
<evidence type="ECO:0000256" key="3">
    <source>
        <dbReference type="ARBA" id="ARBA00022840"/>
    </source>
</evidence>
<dbReference type="PANTHER" id="PTHR32071">
    <property type="entry name" value="TRANSCRIPTIONAL REGULATORY PROTEIN"/>
    <property type="match status" value="1"/>
</dbReference>
<evidence type="ECO:0000256" key="1">
    <source>
        <dbReference type="ARBA" id="ARBA00022679"/>
    </source>
</evidence>
<dbReference type="SMART" id="SM00382">
    <property type="entry name" value="AAA"/>
    <property type="match status" value="1"/>
</dbReference>
<dbReference type="RefSeq" id="WP_242958424.1">
    <property type="nucleotide sequence ID" value="NZ_FQZB01000014.1"/>
</dbReference>
<dbReference type="Pfam" id="PF00158">
    <property type="entry name" value="Sigma54_activat"/>
    <property type="match status" value="1"/>
</dbReference>
<dbReference type="PANTHER" id="PTHR32071:SF38">
    <property type="entry name" value="PSP OPERON TRANSCRIPTIONAL ACTIVATOR"/>
    <property type="match status" value="1"/>
</dbReference>
<dbReference type="GO" id="GO:0016020">
    <property type="term" value="C:membrane"/>
    <property type="evidence" value="ECO:0007669"/>
    <property type="project" value="InterPro"/>
</dbReference>
<dbReference type="SUPFAM" id="SSF53062">
    <property type="entry name" value="PTS system fructose IIA component-like"/>
    <property type="match status" value="1"/>
</dbReference>
<dbReference type="SUPFAM" id="SSF52540">
    <property type="entry name" value="P-loop containing nucleoside triphosphate hydrolases"/>
    <property type="match status" value="1"/>
</dbReference>
<dbReference type="InterPro" id="IPR003593">
    <property type="entry name" value="AAA+_ATPase"/>
</dbReference>
<keyword evidence="4 8" id="KW-0238">DNA-binding</keyword>
<keyword evidence="2" id="KW-0547">Nucleotide-binding</keyword>
<dbReference type="InterPro" id="IPR011608">
    <property type="entry name" value="PRD"/>
</dbReference>
<dbReference type="Pfam" id="PF00874">
    <property type="entry name" value="PRD"/>
    <property type="match status" value="1"/>
</dbReference>
<protein>
    <submittedName>
        <fullName evidence="8">Transcriptional regulator containing an AAA-type ATPase domain and a DNA-binding domain</fullName>
    </submittedName>
</protein>
<dbReference type="EMBL" id="FQZB01000014">
    <property type="protein sequence ID" value="SHK18754.1"/>
    <property type="molecule type" value="Genomic_DNA"/>
</dbReference>
<dbReference type="GO" id="GO:0009401">
    <property type="term" value="P:phosphoenolpyruvate-dependent sugar phosphotransferase system"/>
    <property type="evidence" value="ECO:0007669"/>
    <property type="project" value="InterPro"/>
</dbReference>
<dbReference type="Gene3D" id="3.40.50.300">
    <property type="entry name" value="P-loop containing nucleotide triphosphate hydrolases"/>
    <property type="match status" value="1"/>
</dbReference>
<keyword evidence="3" id="KW-0067">ATP-binding</keyword>
<sequence>MGQKEKIYDLLKKLYIEKKQGVTAEEIAEIIGINRSNISSYLNKLNADGRLRKIKSRPVYFIPSEEDNDINKNNEKNKDIFTTLIGKTHSLKEVVEKAKAAMLYPPYGLHTIIYGETGVGKSMLAKYMYDYSVSKCIRKDNSPFITFNCADYANNPQLLMANIFGVEKGAYTGAESSRIGLLEAANGGILFLDEIHRLPPEGQEMLFTFIDKGVFRKMGNTTREIKSQVLIIAATTENFQSSLLDTFNRRIPMKIEIPPLRKRSFVERIELIKNFFRAEATRINVPIKVHSQIINSFLLYECKNNVGQLQSDIKLAVANAYLNYVTNKEKYLDIVLGHFNSNMNDLKDNYREKYNELKSLTVKNLDYYIFYPSSQEKAFTIKESKNNFSKINIVEKQIKEEFFIEKLFIDEKFIRVCNEIKNIIMDDLNINFNESQFISLSIYVKNIIDGKEKAINLDVNKIRQENKNKFKTALRIINIIESEYNICVSLEEVAYITLFIIDDKENEDNNIDLNVNIIVAMHGDNTATSMVRTVNKILGNNDNLYAFDMNLDKSYNEIVEDFENLINCLEKEKDIVFFTDMGSLNSFDKMITKFTRADVRTIPMVTTLLVIEAVQKANIGLTSLEIYNSILYIQNYSRSYKEGLFKDITNNIIILGYKNDEDIDFKIRDILKKKLLSYIEDIEIMYLPYKDRRDLILSIKKIMDNNNVIALINEFDVCLKDVDYIQKGDISKEETIETLKNLIKISNGYYDIAESLKVSLKYVNYVRVFNDIKFIINDTFKKLKVKKTYDKIIGLAMHIAFMVDELVGKIREFESEDRIIVDDKIMIVKKNINLLEENYNIKVSNIECSKIYEMIVGEN</sequence>
<dbReference type="Gene3D" id="1.10.10.10">
    <property type="entry name" value="Winged helix-like DNA-binding domain superfamily/Winged helix DNA-binding domain"/>
    <property type="match status" value="1"/>
</dbReference>
<dbReference type="InterPro" id="IPR027417">
    <property type="entry name" value="P-loop_NTPase"/>
</dbReference>
<dbReference type="Gene3D" id="1.10.1790.10">
    <property type="entry name" value="PRD domain"/>
    <property type="match status" value="1"/>
</dbReference>
<keyword evidence="1" id="KW-0808">Transferase</keyword>
<dbReference type="InterPro" id="IPR036388">
    <property type="entry name" value="WH-like_DNA-bd_sf"/>
</dbReference>
<dbReference type="STRING" id="1121302.SAMN02745163_03382"/>
<dbReference type="CDD" id="cd00009">
    <property type="entry name" value="AAA"/>
    <property type="match status" value="1"/>
</dbReference>
<feature type="domain" description="PRD" evidence="7">
    <location>
        <begin position="401"/>
        <end position="510"/>
    </location>
</feature>
<evidence type="ECO:0000313" key="9">
    <source>
        <dbReference type="Proteomes" id="UP000184310"/>
    </source>
</evidence>
<dbReference type="InterPro" id="IPR025943">
    <property type="entry name" value="Sigma_54_int_dom_ATP-bd_2"/>
</dbReference>